<dbReference type="Gene3D" id="3.30.1340.10">
    <property type="entry name" value="HPr-like"/>
    <property type="match status" value="1"/>
</dbReference>
<protein>
    <submittedName>
        <fullName evidence="1">Phosphate ABC transporter permease</fullName>
    </submittedName>
</protein>
<proteinExistence type="predicted"/>
<name>A0A102LY23_9BURK</name>
<accession>A0A102LY23</accession>
<dbReference type="InterPro" id="IPR035895">
    <property type="entry name" value="HPr-like_sf"/>
</dbReference>
<dbReference type="EMBL" id="LOTN01000016">
    <property type="protein sequence ID" value="KUZ93665.1"/>
    <property type="molecule type" value="Genomic_DNA"/>
</dbReference>
<dbReference type="Pfam" id="PF00381">
    <property type="entry name" value="PTS-HPr"/>
    <property type="match status" value="1"/>
</dbReference>
<evidence type="ECO:0000313" key="2">
    <source>
        <dbReference type="Proteomes" id="UP000065521"/>
    </source>
</evidence>
<evidence type="ECO:0000313" key="1">
    <source>
        <dbReference type="EMBL" id="KUZ93665.1"/>
    </source>
</evidence>
<comment type="caution">
    <text evidence="1">The sequence shown here is derived from an EMBL/GenBank/DDBJ whole genome shotgun (WGS) entry which is preliminary data.</text>
</comment>
<organism evidence="1 2">
    <name type="scientific">Burkholderia ubonensis</name>
    <dbReference type="NCBI Taxonomy" id="101571"/>
    <lineage>
        <taxon>Bacteria</taxon>
        <taxon>Pseudomonadati</taxon>
        <taxon>Pseudomonadota</taxon>
        <taxon>Betaproteobacteria</taxon>
        <taxon>Burkholderiales</taxon>
        <taxon>Burkholderiaceae</taxon>
        <taxon>Burkholderia</taxon>
        <taxon>Burkholderia cepacia complex</taxon>
    </lineage>
</organism>
<gene>
    <name evidence="1" type="ORF">WI38_08715</name>
</gene>
<dbReference type="SUPFAM" id="SSF55594">
    <property type="entry name" value="HPr-like"/>
    <property type="match status" value="1"/>
</dbReference>
<dbReference type="InterPro" id="IPR000032">
    <property type="entry name" value="HPr-like"/>
</dbReference>
<dbReference type="AlphaFoldDB" id="A0A102LY23"/>
<sequence length="87" mass="9110">MATVVHLQVGSGWNRNRAYAAQDALADIARRFESDILLIANGRRGNAKDGMAIAALQVRGGTSAQVLAAGPDEEAALQALLPLLQEA</sequence>
<dbReference type="PROSITE" id="PS51350">
    <property type="entry name" value="PTS_HPR_DOM"/>
    <property type="match status" value="1"/>
</dbReference>
<dbReference type="Proteomes" id="UP000065521">
    <property type="component" value="Unassembled WGS sequence"/>
</dbReference>
<reference evidence="1 2" key="1">
    <citation type="submission" date="2015-11" db="EMBL/GenBank/DDBJ databases">
        <title>Expanding the genomic diversity of Burkholderia species for the development of highly accurate diagnostics.</title>
        <authorList>
            <person name="Sahl J."/>
            <person name="Keim P."/>
            <person name="Wagner D."/>
        </authorList>
    </citation>
    <scope>NUCLEOTIDE SEQUENCE [LARGE SCALE GENOMIC DNA]</scope>
    <source>
        <strain evidence="1 2">RF32-BP4</strain>
    </source>
</reference>
<dbReference type="RefSeq" id="WP_059615273.1">
    <property type="nucleotide sequence ID" value="NZ_JBGRUP010000011.1"/>
</dbReference>